<dbReference type="Proteomes" id="UP000602647">
    <property type="component" value="Unassembled WGS sequence"/>
</dbReference>
<dbReference type="EMBL" id="JACRYT010000002">
    <property type="protein sequence ID" value="MBC6678980.1"/>
    <property type="molecule type" value="Genomic_DNA"/>
</dbReference>
<name>A0A923NLW0_9FIRM</name>
<evidence type="ECO:0000256" key="1">
    <source>
        <dbReference type="SAM" id="Phobius"/>
    </source>
</evidence>
<dbReference type="RefSeq" id="WP_187302105.1">
    <property type="nucleotide sequence ID" value="NZ_JACRYT010000002.1"/>
</dbReference>
<keyword evidence="1" id="KW-0812">Transmembrane</keyword>
<evidence type="ECO:0000313" key="3">
    <source>
        <dbReference type="Proteomes" id="UP000602647"/>
    </source>
</evidence>
<keyword evidence="3" id="KW-1185">Reference proteome</keyword>
<comment type="caution">
    <text evidence="2">The sequence shown here is derived from an EMBL/GenBank/DDBJ whole genome shotgun (WGS) entry which is preliminary data.</text>
</comment>
<sequence>MKKLSKKGIAGIVIGIIVVIAIIVIAIIMTMRIDSEEARSIALSQAGGGEVQSEEVSSEGLWNEYSYVIINGDKWYEIEIGGFGGIGEIKSGTGQVPID</sequence>
<protein>
    <submittedName>
        <fullName evidence="2">Uncharacterized protein</fullName>
    </submittedName>
</protein>
<organism evidence="2 3">
    <name type="scientific">Zhenpiania hominis</name>
    <dbReference type="NCBI Taxonomy" id="2763644"/>
    <lineage>
        <taxon>Bacteria</taxon>
        <taxon>Bacillati</taxon>
        <taxon>Bacillota</taxon>
        <taxon>Clostridia</taxon>
        <taxon>Peptostreptococcales</taxon>
        <taxon>Anaerovoracaceae</taxon>
        <taxon>Zhenpiania</taxon>
    </lineage>
</organism>
<gene>
    <name evidence="2" type="ORF">H9L42_03965</name>
</gene>
<dbReference type="AlphaFoldDB" id="A0A923NLW0"/>
<keyword evidence="1" id="KW-1133">Transmembrane helix</keyword>
<accession>A0A923NLW0</accession>
<reference evidence="2" key="1">
    <citation type="submission" date="2020-08" db="EMBL/GenBank/DDBJ databases">
        <title>Genome public.</title>
        <authorList>
            <person name="Liu C."/>
            <person name="Sun Q."/>
        </authorList>
    </citation>
    <scope>NUCLEOTIDE SEQUENCE</scope>
    <source>
        <strain evidence="2">BX12</strain>
    </source>
</reference>
<proteinExistence type="predicted"/>
<evidence type="ECO:0000313" key="2">
    <source>
        <dbReference type="EMBL" id="MBC6678980.1"/>
    </source>
</evidence>
<feature type="transmembrane region" description="Helical" evidence="1">
    <location>
        <begin position="12"/>
        <end position="31"/>
    </location>
</feature>
<keyword evidence="1" id="KW-0472">Membrane</keyword>